<evidence type="ECO:0008006" key="4">
    <source>
        <dbReference type="Google" id="ProtNLM"/>
    </source>
</evidence>
<proteinExistence type="predicted"/>
<gene>
    <name evidence="2" type="ORF">AAC691_11075</name>
</gene>
<protein>
    <recommendedName>
        <fullName evidence="4">Phage terminase large subunit</fullName>
    </recommendedName>
</protein>
<dbReference type="RefSeq" id="WP_342626921.1">
    <property type="nucleotide sequence ID" value="NZ_CP152276.1"/>
</dbReference>
<evidence type="ECO:0000256" key="1">
    <source>
        <dbReference type="SAM" id="MobiDB-lite"/>
    </source>
</evidence>
<dbReference type="Gene3D" id="3.40.50.300">
    <property type="entry name" value="P-loop containing nucleotide triphosphate hydrolases"/>
    <property type="match status" value="1"/>
</dbReference>
<evidence type="ECO:0000313" key="2">
    <source>
        <dbReference type="EMBL" id="XAE40888.1"/>
    </source>
</evidence>
<dbReference type="EMBL" id="CP152276">
    <property type="protein sequence ID" value="XAE40888.1"/>
    <property type="molecule type" value="Genomic_DNA"/>
</dbReference>
<keyword evidence="3" id="KW-1185">Reference proteome</keyword>
<feature type="compositionally biased region" description="Basic and acidic residues" evidence="1">
    <location>
        <begin position="488"/>
        <end position="499"/>
    </location>
</feature>
<name>A0ABZ3CZT6_9PROT</name>
<dbReference type="Proteomes" id="UP001449795">
    <property type="component" value="Chromosome"/>
</dbReference>
<accession>A0ABZ3CZT6</accession>
<evidence type="ECO:0000313" key="3">
    <source>
        <dbReference type="Proteomes" id="UP001449795"/>
    </source>
</evidence>
<dbReference type="InterPro" id="IPR027417">
    <property type="entry name" value="P-loop_NTPase"/>
</dbReference>
<reference evidence="2 3" key="1">
    <citation type="submission" date="2024-04" db="EMBL/GenBank/DDBJ databases">
        <title>Complete genome sequence of Nguyenibacter vanlangesis HBCM-1154, a strain capable of nitrogen fixation, IAA production, and phosphorus solubilization isolated from sugarcane soil.</title>
        <authorList>
            <person name="MY HANH P."/>
        </authorList>
    </citation>
    <scope>NUCLEOTIDE SEQUENCE [LARGE SCALE GENOMIC DNA]</scope>
    <source>
        <strain evidence="2 3">HBCM 1154</strain>
    </source>
</reference>
<dbReference type="Gene3D" id="3.30.420.280">
    <property type="match status" value="1"/>
</dbReference>
<feature type="compositionally biased region" description="Gly residues" evidence="1">
    <location>
        <begin position="470"/>
        <end position="484"/>
    </location>
</feature>
<organism evidence="2 3">
    <name type="scientific">Nguyenibacter vanlangensis</name>
    <dbReference type="NCBI Taxonomy" id="1216886"/>
    <lineage>
        <taxon>Bacteria</taxon>
        <taxon>Pseudomonadati</taxon>
        <taxon>Pseudomonadota</taxon>
        <taxon>Alphaproteobacteria</taxon>
        <taxon>Acetobacterales</taxon>
        <taxon>Acetobacteraceae</taxon>
        <taxon>Nguyenibacter</taxon>
    </lineage>
</organism>
<feature type="region of interest" description="Disordered" evidence="1">
    <location>
        <begin position="470"/>
        <end position="499"/>
    </location>
</feature>
<sequence length="499" mass="55373">MARAAGMAALTYNRESVPTIRRFMESDAFIRGLMGPFGSGKSSGCVWDIVVRGLRQAPGPDGVRRTRWAVIRNSYRQLEDTTIRTVHQWFPPARFGRWKPTEHSYVIDRMVAEGDEAPAEIELLFRALDRPDQVGNLLSLELTGAWVNEAREVPWAIIEAVQGRVGRYPARRDGGASWSGVLMDTNPPDAESDWYRFFEEKDHGPAVAAMAGIVPDMTVARFARIFKQPGGRSAQAENLENLPPAYYQRLAVGKSDEWIKVYIDGDYGFVMEGRPVFGEYSDSFHCRACRTVPGLPVYRGWDFGLTPACVFSQLLPSGQWIVVDELVATAMGVARFAERVARHSAQHFPHTRFVDVGDPAGMQRAQTDERTCFEILHAQGIAIEAGMQGLAIRLESVRRPLRTLLDGAEPGFVLHPRCAVLRRALMGGYQYRRMRVGGERYADRPEKNRWSHVTDALQYAATRLFGPGLRGADGAGGDGAGGDGPPAPDDRTRSDITGY</sequence>